<reference evidence="3 4" key="1">
    <citation type="journal article" date="2021" name="Cell Host Microbe">
        <title>in vivo commensal control of Clostridioides difficile virulence.</title>
        <authorList>
            <person name="Girinathan B.P."/>
            <person name="Dibenedetto N."/>
            <person name="Worley J.N."/>
            <person name="Peltier J."/>
            <person name="Arrieta-Ortiz M.L."/>
            <person name="Rupa Christinal Immanuel S."/>
            <person name="Lavin R."/>
            <person name="Delaney M.L."/>
            <person name="Cummins C."/>
            <person name="Hoffmann M."/>
            <person name="Luo Y."/>
            <person name="Gonzalez-Escalona N."/>
            <person name="Allard M."/>
            <person name="Onderdonk A.B."/>
            <person name="Gerber G.K."/>
            <person name="Sonenshein A.L."/>
            <person name="Baliga N."/>
            <person name="Dupuy B."/>
            <person name="Bry L."/>
        </authorList>
    </citation>
    <scope>NUCLEOTIDE SEQUENCE [LARGE SCALE GENOMIC DNA]</scope>
    <source>
        <strain evidence="3 4">DSM 599</strain>
    </source>
</reference>
<dbReference type="InterPro" id="IPR032834">
    <property type="entry name" value="NatK-like_C"/>
</dbReference>
<organism evidence="3 4">
    <name type="scientific">Clostridium sardiniense</name>
    <name type="common">Clostridium absonum</name>
    <dbReference type="NCBI Taxonomy" id="29369"/>
    <lineage>
        <taxon>Bacteria</taxon>
        <taxon>Bacillati</taxon>
        <taxon>Bacillota</taxon>
        <taxon>Clostridia</taxon>
        <taxon>Eubacteriales</taxon>
        <taxon>Clostridiaceae</taxon>
        <taxon>Clostridium</taxon>
    </lineage>
</organism>
<name>A0ABS7KSY2_CLOSR</name>
<dbReference type="SUPFAM" id="SSF55874">
    <property type="entry name" value="ATPase domain of HSP90 chaperone/DNA topoisomerase II/histidine kinase"/>
    <property type="match status" value="1"/>
</dbReference>
<accession>A0ABS7KSY2</accession>
<dbReference type="RefSeq" id="WP_221858265.1">
    <property type="nucleotide sequence ID" value="NZ_JAIKTU010000001.1"/>
</dbReference>
<dbReference type="PANTHER" id="PTHR40448:SF1">
    <property type="entry name" value="TWO-COMPONENT SENSOR HISTIDINE KINASE"/>
    <property type="match status" value="1"/>
</dbReference>
<comment type="caution">
    <text evidence="3">The sequence shown here is derived from an EMBL/GenBank/DDBJ whole genome shotgun (WGS) entry which is preliminary data.</text>
</comment>
<proteinExistence type="predicted"/>
<dbReference type="Proteomes" id="UP001299068">
    <property type="component" value="Unassembled WGS sequence"/>
</dbReference>
<sequence>MSETKVIFLATGIFIAVYNISIIRKLNDDLNFISKISIYFFMTSTILLSLVSFRFNDNINMNTLLFSVLLSIVTLFTKSSKGEVLFLSGIIPINIINFQNIIFSSYELITKNNISKINTSIQSLDKTRTVVLYITLVIITLKIVSNVIINNSEYIEKSFENEKSLGIKLILIFSYMVNMGFAQYLYVLGNTSGFSMFVLFCSATNLLISWFIIKNSIAKGTAKKFKEKTDLLNEQIKNQYNHYVELEKYYSEIFRIKHDINNHNNIISVLLQNEEYSELKNYMDKYCSNIIDLERDILICKNKIIDAICLSKKIICEEKGIDINFDIKVPENINIDDLDLCAIYGNLLDNAIEACDRIGDNYREKVINIQSKISNGYLTIKLTNSKDDISIREDNKFITLKKDKKYHGIGIESVRRSINKYNGQLILKDKGEVFIACVIIKNK</sequence>
<feature type="transmembrane region" description="Helical" evidence="1">
    <location>
        <begin position="6"/>
        <end position="24"/>
    </location>
</feature>
<dbReference type="Gene3D" id="3.30.565.10">
    <property type="entry name" value="Histidine kinase-like ATPase, C-terminal domain"/>
    <property type="match status" value="1"/>
</dbReference>
<dbReference type="InterPro" id="IPR036890">
    <property type="entry name" value="HATPase_C_sf"/>
</dbReference>
<feature type="transmembrane region" description="Helical" evidence="1">
    <location>
        <begin position="130"/>
        <end position="149"/>
    </location>
</feature>
<dbReference type="PANTHER" id="PTHR40448">
    <property type="entry name" value="TWO-COMPONENT SENSOR HISTIDINE KINASE"/>
    <property type="match status" value="1"/>
</dbReference>
<evidence type="ECO:0000256" key="1">
    <source>
        <dbReference type="SAM" id="Phobius"/>
    </source>
</evidence>
<evidence type="ECO:0000259" key="2">
    <source>
        <dbReference type="Pfam" id="PF14501"/>
    </source>
</evidence>
<protein>
    <submittedName>
        <fullName evidence="3">GHKL domain-containing protein</fullName>
    </submittedName>
</protein>
<evidence type="ECO:0000313" key="4">
    <source>
        <dbReference type="Proteomes" id="UP001299068"/>
    </source>
</evidence>
<feature type="domain" description="Sensor histidine kinase NatK-like C-terminal" evidence="2">
    <location>
        <begin position="338"/>
        <end position="440"/>
    </location>
</feature>
<feature type="transmembrane region" description="Helical" evidence="1">
    <location>
        <begin position="36"/>
        <end position="53"/>
    </location>
</feature>
<feature type="transmembrane region" description="Helical" evidence="1">
    <location>
        <begin position="169"/>
        <end position="187"/>
    </location>
</feature>
<feature type="transmembrane region" description="Helical" evidence="1">
    <location>
        <begin position="84"/>
        <end position="103"/>
    </location>
</feature>
<keyword evidence="1" id="KW-1133">Transmembrane helix</keyword>
<gene>
    <name evidence="3" type="ORF">K5V21_00465</name>
</gene>
<keyword evidence="1" id="KW-0812">Transmembrane</keyword>
<keyword evidence="1" id="KW-0472">Membrane</keyword>
<keyword evidence="4" id="KW-1185">Reference proteome</keyword>
<dbReference type="CDD" id="cd16935">
    <property type="entry name" value="HATPase_AgrC-ComD-like"/>
    <property type="match status" value="1"/>
</dbReference>
<feature type="transmembrane region" description="Helical" evidence="1">
    <location>
        <begin position="193"/>
        <end position="213"/>
    </location>
</feature>
<dbReference type="EMBL" id="JAIKTU010000001">
    <property type="protein sequence ID" value="MBY0753916.1"/>
    <property type="molecule type" value="Genomic_DNA"/>
</dbReference>
<feature type="transmembrane region" description="Helical" evidence="1">
    <location>
        <begin position="59"/>
        <end position="77"/>
    </location>
</feature>
<dbReference type="Pfam" id="PF14501">
    <property type="entry name" value="HATPase_c_5"/>
    <property type="match status" value="1"/>
</dbReference>
<evidence type="ECO:0000313" key="3">
    <source>
        <dbReference type="EMBL" id="MBY0753916.1"/>
    </source>
</evidence>